<feature type="transmembrane region" description="Helical" evidence="1">
    <location>
        <begin position="832"/>
        <end position="852"/>
    </location>
</feature>
<name>A0ABT9UY51_9FIRM</name>
<keyword evidence="1" id="KW-0812">Transmembrane</keyword>
<feature type="transmembrane region" description="Helical" evidence="1">
    <location>
        <begin position="356"/>
        <end position="373"/>
    </location>
</feature>
<keyword evidence="1" id="KW-0472">Membrane</keyword>
<keyword evidence="3" id="KW-1185">Reference proteome</keyword>
<dbReference type="Pfam" id="PF09586">
    <property type="entry name" value="YfhO"/>
    <property type="match status" value="1"/>
</dbReference>
<evidence type="ECO:0000313" key="2">
    <source>
        <dbReference type="EMBL" id="MDQ0151252.1"/>
    </source>
</evidence>
<evidence type="ECO:0000256" key="1">
    <source>
        <dbReference type="SAM" id="Phobius"/>
    </source>
</evidence>
<dbReference type="PANTHER" id="PTHR38454:SF1">
    <property type="entry name" value="INTEGRAL MEMBRANE PROTEIN"/>
    <property type="match status" value="1"/>
</dbReference>
<feature type="transmembrane region" description="Helical" evidence="1">
    <location>
        <begin position="131"/>
        <end position="149"/>
    </location>
</feature>
<dbReference type="RefSeq" id="WP_307488315.1">
    <property type="nucleotide sequence ID" value="NZ_JAUSUF010000022.1"/>
</dbReference>
<dbReference type="PANTHER" id="PTHR38454">
    <property type="entry name" value="INTEGRAL MEMBRANE PROTEIN-RELATED"/>
    <property type="match status" value="1"/>
</dbReference>
<feature type="transmembrane region" description="Helical" evidence="1">
    <location>
        <begin position="183"/>
        <end position="211"/>
    </location>
</feature>
<protein>
    <submittedName>
        <fullName evidence="2">Membrane protein YfhO</fullName>
    </submittedName>
</protein>
<reference evidence="2 3" key="1">
    <citation type="submission" date="2023-07" db="EMBL/GenBank/DDBJ databases">
        <title>Genomic Encyclopedia of Type Strains, Phase IV (KMG-IV): sequencing the most valuable type-strain genomes for metagenomic binning, comparative biology and taxonomic classification.</title>
        <authorList>
            <person name="Goeker M."/>
        </authorList>
    </citation>
    <scope>NUCLEOTIDE SEQUENCE [LARGE SCALE GENOMIC DNA]</scope>
    <source>
        <strain evidence="2 3">DSM 20694</strain>
    </source>
</reference>
<feature type="transmembrane region" description="Helical" evidence="1">
    <location>
        <begin position="327"/>
        <end position="350"/>
    </location>
</feature>
<gene>
    <name evidence="2" type="ORF">J2S18_003229</name>
</gene>
<keyword evidence="1" id="KW-1133">Transmembrane helix</keyword>
<feature type="transmembrane region" description="Helical" evidence="1">
    <location>
        <begin position="155"/>
        <end position="176"/>
    </location>
</feature>
<accession>A0ABT9UY51</accession>
<organism evidence="2 3">
    <name type="scientific">Eubacterium multiforme</name>
    <dbReference type="NCBI Taxonomy" id="83339"/>
    <lineage>
        <taxon>Bacteria</taxon>
        <taxon>Bacillati</taxon>
        <taxon>Bacillota</taxon>
        <taxon>Clostridia</taxon>
        <taxon>Eubacteriales</taxon>
        <taxon>Eubacteriaceae</taxon>
        <taxon>Eubacterium</taxon>
    </lineage>
</organism>
<sequence length="857" mass="99519">MQTKAKNSSIYLLSFIIPIIILFLVYMLIGIYPAGDKSILFRDLDGQYISYFSELRNTILGNGSFAYSFSKEIGGGMVGLETYYLMSPLNILLILFPKSMITEAVIIIILLKIGFCGLTFFIFLKNSFRNFGYYTLIFTTAYALMSYNIVYQTNIMWLDGVAMLPLVIIGIENIIYKNKSLMYIITLALSIVFNFYIGFIICIFSLIYFLYKVFIHLNKNKLKFKDFFCKFLRFSFSSVISALLSSVVIVPTIYALMGGKAKFEFFTMPFRVNYNFFDIVSRFYISGLGDRDILKGLPNIYCGIFIALLAVLYLFNKSISKFEKGSSIVVVLILLVSFYINKIDYIWHGFNKPVGFPYRYSFVFSFFIIMLAYKSYLNFKYINKNIISILFLGICGISALMIREKYKYLSILNIMISLILCALYCLFIVVKKKSNYRNTVVFCLLITTILELGISSTSILKDIKFKSRSGFINYVNDTESVINFIKNNDDTFYRIGKTFKYNNNDPMLLNYNGLSHFSSVYKVYISNFMKSMGFNQNNIWYAYDDGSTVIANSLLGVKYIIVKDENKDKYNDTYKFLYKYKDMNVYLNEYVLPLGFMVSNNILDFKYYKNPFDFQNELIKSMNNNIDSKMYLKIKDYNVSLKNLNLIKTDNYNEYYKVNKNKEGEIIIRFNAPNNDPLYVFLETDYIKGADIFINNKKISSISKGNYKVVPLGRYEHYAPLELKIKLKDNKFNLSNIYLENLDLKKFEEAFSNLSKNKFNIMEYKSNFIKGNVTSTKSKSILYTTIPYDEGWKVTLDGEKVETIKLMNSLMGINIPKVGKHILEFKYIPSGLYLGSTLTLLSICIILIICIYNRKYK</sequence>
<feature type="transmembrane region" description="Helical" evidence="1">
    <location>
        <begin position="385"/>
        <end position="402"/>
    </location>
</feature>
<feature type="transmembrane region" description="Helical" evidence="1">
    <location>
        <begin position="408"/>
        <end position="429"/>
    </location>
</feature>
<feature type="transmembrane region" description="Helical" evidence="1">
    <location>
        <begin position="12"/>
        <end position="34"/>
    </location>
</feature>
<proteinExistence type="predicted"/>
<comment type="caution">
    <text evidence="2">The sequence shown here is derived from an EMBL/GenBank/DDBJ whole genome shotgun (WGS) entry which is preliminary data.</text>
</comment>
<dbReference type="Proteomes" id="UP001228504">
    <property type="component" value="Unassembled WGS sequence"/>
</dbReference>
<dbReference type="EMBL" id="JAUSUF010000022">
    <property type="protein sequence ID" value="MDQ0151252.1"/>
    <property type="molecule type" value="Genomic_DNA"/>
</dbReference>
<feature type="transmembrane region" description="Helical" evidence="1">
    <location>
        <begin position="441"/>
        <end position="460"/>
    </location>
</feature>
<evidence type="ECO:0000313" key="3">
    <source>
        <dbReference type="Proteomes" id="UP001228504"/>
    </source>
</evidence>
<dbReference type="InterPro" id="IPR018580">
    <property type="entry name" value="Uncharacterised_YfhO"/>
</dbReference>
<feature type="transmembrane region" description="Helical" evidence="1">
    <location>
        <begin position="104"/>
        <end position="124"/>
    </location>
</feature>
<feature type="transmembrane region" description="Helical" evidence="1">
    <location>
        <begin position="231"/>
        <end position="256"/>
    </location>
</feature>
<feature type="transmembrane region" description="Helical" evidence="1">
    <location>
        <begin position="297"/>
        <end position="315"/>
    </location>
</feature>